<dbReference type="GeneID" id="106468279"/>
<dbReference type="InterPro" id="IPR007110">
    <property type="entry name" value="Ig-like_dom"/>
</dbReference>
<feature type="domain" description="Ig-like" evidence="1">
    <location>
        <begin position="24"/>
        <end position="108"/>
    </location>
</feature>
<dbReference type="PANTHER" id="PTHR21261">
    <property type="entry name" value="BEAT PROTEIN"/>
    <property type="match status" value="1"/>
</dbReference>
<feature type="domain" description="Ig-like" evidence="1">
    <location>
        <begin position="126"/>
        <end position="218"/>
    </location>
</feature>
<sequence length="388" mass="43372">YVFVSEIQCLQLVSLQVPKVVISGKPTWLNCTYDLENDVLYAVKWYKNETEFYRYVPRDIPPAQIYNLLGVYIDLNKSYGGHVFLKTTDADSEGTYRCEASAEAPSFQTIMAEKDMKVYVIPQEGPTIEGIQPKYDVGDYVNITCISFPSRPSSDIHWFINRKEPPEEFLTAYPENEHIGGLVSSKLGLYFEVTPEHFVRDTITLRCSAVISNNYSLSSEEIIIGGSVLPSSPYPSIGSSSGGPVITGGYSAYRIDDIVDVNCTSGSSKTPPLLRWFINENQANSRYLVNYPLLFDKAEIITASLGLRFIVKEKHFQNGEMHLKCTSTLSEVMNMTTKRQIFGNHHKNSGFHASESEARGNCARPVNGLFLPVTLFVVTAVKPVARPI</sequence>
<protein>
    <submittedName>
        <fullName evidence="3">Uncharacterized protein LOC106468279</fullName>
    </submittedName>
</protein>
<evidence type="ECO:0000313" key="2">
    <source>
        <dbReference type="Proteomes" id="UP000694941"/>
    </source>
</evidence>
<feature type="non-terminal residue" evidence="3">
    <location>
        <position position="1"/>
    </location>
</feature>
<gene>
    <name evidence="3" type="primary">LOC106468279</name>
</gene>
<dbReference type="InterPro" id="IPR013783">
    <property type="entry name" value="Ig-like_fold"/>
</dbReference>
<reference evidence="3" key="1">
    <citation type="submission" date="2025-08" db="UniProtKB">
        <authorList>
            <consortium name="RefSeq"/>
        </authorList>
    </citation>
    <scope>IDENTIFICATION</scope>
    <source>
        <tissue evidence="3">Muscle</tissue>
    </source>
</reference>
<dbReference type="Gene3D" id="2.60.40.10">
    <property type="entry name" value="Immunoglobulins"/>
    <property type="match status" value="2"/>
</dbReference>
<dbReference type="InterPro" id="IPR036179">
    <property type="entry name" value="Ig-like_dom_sf"/>
</dbReference>
<name>A0ABM1TAZ0_LIMPO</name>
<dbReference type="PANTHER" id="PTHR21261:SF15">
    <property type="entry name" value="BEATEN PATH IIIA, ISOFORM D-RELATED"/>
    <property type="match status" value="1"/>
</dbReference>
<dbReference type="PROSITE" id="PS50835">
    <property type="entry name" value="IG_LIKE"/>
    <property type="match status" value="2"/>
</dbReference>
<dbReference type="Proteomes" id="UP000694941">
    <property type="component" value="Unplaced"/>
</dbReference>
<evidence type="ECO:0000259" key="1">
    <source>
        <dbReference type="PROSITE" id="PS50835"/>
    </source>
</evidence>
<organism evidence="2 3">
    <name type="scientific">Limulus polyphemus</name>
    <name type="common">Atlantic horseshoe crab</name>
    <dbReference type="NCBI Taxonomy" id="6850"/>
    <lineage>
        <taxon>Eukaryota</taxon>
        <taxon>Metazoa</taxon>
        <taxon>Ecdysozoa</taxon>
        <taxon>Arthropoda</taxon>
        <taxon>Chelicerata</taxon>
        <taxon>Merostomata</taxon>
        <taxon>Xiphosura</taxon>
        <taxon>Limulidae</taxon>
        <taxon>Limulus</taxon>
    </lineage>
</organism>
<dbReference type="SUPFAM" id="SSF48726">
    <property type="entry name" value="Immunoglobulin"/>
    <property type="match status" value="2"/>
</dbReference>
<keyword evidence="2" id="KW-1185">Reference proteome</keyword>
<dbReference type="RefSeq" id="XP_022253046.1">
    <property type="nucleotide sequence ID" value="XM_022397338.1"/>
</dbReference>
<proteinExistence type="predicted"/>
<evidence type="ECO:0000313" key="3">
    <source>
        <dbReference type="RefSeq" id="XP_022253046.1"/>
    </source>
</evidence>
<accession>A0ABM1TAZ0</accession>